<evidence type="ECO:0000256" key="4">
    <source>
        <dbReference type="ARBA" id="ARBA00022530"/>
    </source>
</evidence>
<reference evidence="23" key="1">
    <citation type="thesis" date="2020" institute="ProQuest LLC" country="789 East Eisenhower Parkway, Ann Arbor, MI, USA">
        <title>Comparative Genomics and Chromosome Evolution.</title>
        <authorList>
            <person name="Mudd A.B."/>
        </authorList>
    </citation>
    <scope>NUCLEOTIDE SEQUENCE</scope>
    <source>
        <strain evidence="23">1538</strain>
        <tissue evidence="23">Blood</tissue>
    </source>
</reference>
<dbReference type="CDD" id="cd04278">
    <property type="entry name" value="ZnMc_MMP"/>
    <property type="match status" value="1"/>
</dbReference>
<protein>
    <recommendedName>
        <fullName evidence="22">Peptidase metallopeptidase domain-containing protein</fullName>
    </recommendedName>
</protein>
<evidence type="ECO:0000256" key="3">
    <source>
        <dbReference type="ARBA" id="ARBA00022525"/>
    </source>
</evidence>
<evidence type="ECO:0000313" key="23">
    <source>
        <dbReference type="EMBL" id="DBA32508.1"/>
    </source>
</evidence>
<evidence type="ECO:0000256" key="21">
    <source>
        <dbReference type="SAM" id="SignalP"/>
    </source>
</evidence>
<feature type="binding site" evidence="17">
    <location>
        <position position="200"/>
    </location>
    <ligand>
        <name>Ca(2+)</name>
        <dbReference type="ChEBI" id="CHEBI:29108"/>
        <label>3</label>
    </ligand>
</feature>
<feature type="active site" evidence="15">
    <location>
        <position position="218"/>
    </location>
</feature>
<evidence type="ECO:0000256" key="20">
    <source>
        <dbReference type="PROSITE-ProRule" id="PRU01011"/>
    </source>
</evidence>
<keyword evidence="24" id="KW-1185">Reference proteome</keyword>
<dbReference type="FunFam" id="3.40.390.10:FF:000007">
    <property type="entry name" value="Collagenase 3"/>
    <property type="match status" value="1"/>
</dbReference>
<dbReference type="InterPro" id="IPR002477">
    <property type="entry name" value="Peptidoglycan-bd-like"/>
</dbReference>
<evidence type="ECO:0000256" key="13">
    <source>
        <dbReference type="ARBA" id="ARBA00023145"/>
    </source>
</evidence>
<feature type="binding site" evidence="17">
    <location>
        <position position="157"/>
    </location>
    <ligand>
        <name>Ca(2+)</name>
        <dbReference type="ChEBI" id="CHEBI:29108"/>
        <label>2</label>
    </ligand>
</feature>
<dbReference type="SMART" id="SM00120">
    <property type="entry name" value="HX"/>
    <property type="match status" value="4"/>
</dbReference>
<dbReference type="GO" id="GO:0008270">
    <property type="term" value="F:zinc ion binding"/>
    <property type="evidence" value="ECO:0007669"/>
    <property type="project" value="InterPro"/>
</dbReference>
<feature type="binding site" evidence="17">
    <location>
        <position position="182"/>
    </location>
    <ligand>
        <name>Zn(2+)</name>
        <dbReference type="ChEBI" id="CHEBI:29105"/>
        <label>1</label>
    </ligand>
</feature>
<dbReference type="InterPro" id="IPR036365">
    <property type="entry name" value="PGBD-like_sf"/>
</dbReference>
<feature type="binding site" evidence="17">
    <location>
        <position position="167"/>
    </location>
    <ligand>
        <name>Zn(2+)</name>
        <dbReference type="ChEBI" id="CHEBI:29105"/>
        <label>1</label>
    </ligand>
</feature>
<dbReference type="InterPro" id="IPR001818">
    <property type="entry name" value="Pept_M10_metallopeptidase"/>
</dbReference>
<keyword evidence="7 21" id="KW-0732">Signal</keyword>
<keyword evidence="8" id="KW-0677">Repeat</keyword>
<evidence type="ECO:0000256" key="11">
    <source>
        <dbReference type="ARBA" id="ARBA00022837"/>
    </source>
</evidence>
<feature type="binding site" evidence="17">
    <location>
        <position position="193"/>
    </location>
    <ligand>
        <name>Ca(2+)</name>
        <dbReference type="ChEBI" id="CHEBI:29108"/>
        <label>2</label>
    </ligand>
</feature>
<dbReference type="PANTHER" id="PTHR10201:SF326">
    <property type="entry name" value="MATRIX METALLOPROTEINASE-18"/>
    <property type="match status" value="1"/>
</dbReference>
<evidence type="ECO:0000256" key="12">
    <source>
        <dbReference type="ARBA" id="ARBA00023049"/>
    </source>
</evidence>
<feature type="binding site" evidence="17">
    <location>
        <position position="291"/>
    </location>
    <ligand>
        <name>Ca(2+)</name>
        <dbReference type="ChEBI" id="CHEBI:29108"/>
        <label>4</label>
    </ligand>
</feature>
<evidence type="ECO:0000256" key="15">
    <source>
        <dbReference type="PIRSR" id="PIRSR001191-1"/>
    </source>
</evidence>
<comment type="cofactor">
    <cofactor evidence="17">
        <name>Ca(2+)</name>
        <dbReference type="ChEBI" id="CHEBI:29108"/>
    </cofactor>
    <text evidence="17">Can bind about 5 Ca(2+) ions per subunit.</text>
</comment>
<dbReference type="InterPro" id="IPR021190">
    <property type="entry name" value="Pept_M10A"/>
</dbReference>
<comment type="similarity">
    <text evidence="2">Belongs to the peptidase M10A family.</text>
</comment>
<feature type="binding site" evidence="17">
    <location>
        <position position="434"/>
    </location>
    <ligand>
        <name>Ca(2+)</name>
        <dbReference type="ChEBI" id="CHEBI:29108"/>
        <label>5</label>
    </ligand>
</feature>
<feature type="chain" id="PRO_5043550935" description="Peptidase metallopeptidase domain-containing protein" evidence="21">
    <location>
        <begin position="18"/>
        <end position="488"/>
    </location>
</feature>
<feature type="binding site" evidence="17">
    <location>
        <position position="174"/>
    </location>
    <ligand>
        <name>Ca(2+)</name>
        <dbReference type="ChEBI" id="CHEBI:29108"/>
        <label>3</label>
    </ligand>
</feature>
<feature type="short sequence motif" description="Cysteine switch" evidence="19">
    <location>
        <begin position="89"/>
        <end position="96"/>
    </location>
</feature>
<evidence type="ECO:0000256" key="8">
    <source>
        <dbReference type="ARBA" id="ARBA00022737"/>
    </source>
</evidence>
<evidence type="ECO:0000256" key="2">
    <source>
        <dbReference type="ARBA" id="ARBA00010370"/>
    </source>
</evidence>
<dbReference type="AlphaFoldDB" id="A0AAV3B356"/>
<dbReference type="Pfam" id="PF00045">
    <property type="entry name" value="Hemopexin"/>
    <property type="match status" value="3"/>
</dbReference>
<feature type="binding site" evidence="17">
    <location>
        <position position="123"/>
    </location>
    <ligand>
        <name>Ca(2+)</name>
        <dbReference type="ChEBI" id="CHEBI:29108"/>
        <label>1</label>
    </ligand>
</feature>
<organism evidence="23 24">
    <name type="scientific">Pyxicephalus adspersus</name>
    <name type="common">African bullfrog</name>
    <dbReference type="NCBI Taxonomy" id="30357"/>
    <lineage>
        <taxon>Eukaryota</taxon>
        <taxon>Metazoa</taxon>
        <taxon>Chordata</taxon>
        <taxon>Craniata</taxon>
        <taxon>Vertebrata</taxon>
        <taxon>Euteleostomi</taxon>
        <taxon>Amphibia</taxon>
        <taxon>Batrachia</taxon>
        <taxon>Anura</taxon>
        <taxon>Neobatrachia</taxon>
        <taxon>Ranoidea</taxon>
        <taxon>Pyxicephalidae</taxon>
        <taxon>Pyxicephalinae</taxon>
        <taxon>Pyxicephalus</taxon>
    </lineage>
</organism>
<evidence type="ECO:0000256" key="6">
    <source>
        <dbReference type="ARBA" id="ARBA00022723"/>
    </source>
</evidence>
<feature type="binding site" evidence="16">
    <location>
        <position position="227"/>
    </location>
    <ligand>
        <name>Zn(2+)</name>
        <dbReference type="ChEBI" id="CHEBI:29105"/>
        <label>2</label>
        <note>catalytic</note>
    </ligand>
</feature>
<keyword evidence="3" id="KW-0964">Secreted</keyword>
<dbReference type="InterPro" id="IPR033739">
    <property type="entry name" value="M10A_MMP"/>
</dbReference>
<feature type="disulfide bond" evidence="18">
    <location>
        <begin position="285"/>
        <end position="471"/>
    </location>
</feature>
<dbReference type="Gene3D" id="3.40.390.10">
    <property type="entry name" value="Collagenase (Catalytic Domain)"/>
    <property type="match status" value="1"/>
</dbReference>
<evidence type="ECO:0000256" key="16">
    <source>
        <dbReference type="PIRSR" id="PIRSR001191-2"/>
    </source>
</evidence>
<feature type="binding site" description="in inhibited form" evidence="17">
    <location>
        <position position="91"/>
    </location>
    <ligand>
        <name>Zn(2+)</name>
        <dbReference type="ChEBI" id="CHEBI:29105"/>
        <label>2</label>
        <note>catalytic</note>
    </ligand>
</feature>
<comment type="subcellular location">
    <subcellularLocation>
        <location evidence="1">Secreted</location>
        <location evidence="1">Extracellular space</location>
        <location evidence="1">Extracellular matrix</location>
    </subcellularLocation>
</comment>
<keyword evidence="14 18" id="KW-1015">Disulfide bond</keyword>
<feature type="binding site" evidence="17">
    <location>
        <position position="197"/>
    </location>
    <ligand>
        <name>Ca(2+)</name>
        <dbReference type="ChEBI" id="CHEBI:29108"/>
        <label>3</label>
    </ligand>
</feature>
<evidence type="ECO:0000256" key="18">
    <source>
        <dbReference type="PIRSR" id="PIRSR621190-3"/>
    </source>
</evidence>
<accession>A0AAV3B356</accession>
<dbReference type="Proteomes" id="UP001181693">
    <property type="component" value="Unassembled WGS sequence"/>
</dbReference>
<feature type="binding site" evidence="17">
    <location>
        <position position="169"/>
    </location>
    <ligand>
        <name>Zn(2+)</name>
        <dbReference type="ChEBI" id="CHEBI:29105"/>
        <label>1</label>
    </ligand>
</feature>
<evidence type="ECO:0000256" key="10">
    <source>
        <dbReference type="ARBA" id="ARBA00022833"/>
    </source>
</evidence>
<gene>
    <name evidence="23" type="ORF">GDO54_000293</name>
</gene>
<keyword evidence="13" id="KW-0865">Zymogen</keyword>
<evidence type="ECO:0000256" key="5">
    <source>
        <dbReference type="ARBA" id="ARBA00022670"/>
    </source>
</evidence>
<keyword evidence="11 17" id="KW-0106">Calcium</keyword>
<evidence type="ECO:0000259" key="22">
    <source>
        <dbReference type="SMART" id="SM00235"/>
    </source>
</evidence>
<feature type="repeat" description="Hemopexin" evidence="20">
    <location>
        <begin position="379"/>
        <end position="427"/>
    </location>
</feature>
<evidence type="ECO:0000256" key="19">
    <source>
        <dbReference type="PIRSR" id="PIRSR621190-5"/>
    </source>
</evidence>
<comment type="cofactor">
    <cofactor evidence="17">
        <name>Zn(2+)</name>
        <dbReference type="ChEBI" id="CHEBI:29105"/>
    </cofactor>
    <text evidence="17">Binds 2 Zn(2+) ions per subunit.</text>
</comment>
<dbReference type="GO" id="GO:0030198">
    <property type="term" value="P:extracellular matrix organization"/>
    <property type="evidence" value="ECO:0007669"/>
    <property type="project" value="TreeGrafter"/>
</dbReference>
<dbReference type="InterPro" id="IPR006026">
    <property type="entry name" value="Peptidase_Metallo"/>
</dbReference>
<evidence type="ECO:0000256" key="1">
    <source>
        <dbReference type="ARBA" id="ARBA00004498"/>
    </source>
</evidence>
<proteinExistence type="inferred from homology"/>
<dbReference type="PIRSF" id="PIRSF001191">
    <property type="entry name" value="Peptidase_M10A_matrix"/>
    <property type="match status" value="1"/>
</dbReference>
<dbReference type="GO" id="GO:0030574">
    <property type="term" value="P:collagen catabolic process"/>
    <property type="evidence" value="ECO:0007669"/>
    <property type="project" value="TreeGrafter"/>
</dbReference>
<dbReference type="InterPro" id="IPR018487">
    <property type="entry name" value="Hemopexin-like_repeat"/>
</dbReference>
<feature type="binding site" evidence="17">
    <location>
        <position position="200"/>
    </location>
    <ligand>
        <name>Ca(2+)</name>
        <dbReference type="ChEBI" id="CHEBI:29108"/>
        <label>1</label>
    </ligand>
</feature>
<dbReference type="SUPFAM" id="SSF50923">
    <property type="entry name" value="Hemopexin-like domain"/>
    <property type="match status" value="1"/>
</dbReference>
<comment type="caution">
    <text evidence="23">The sequence shown here is derived from an EMBL/GenBank/DDBJ whole genome shotgun (WGS) entry which is preliminary data.</text>
</comment>
<dbReference type="CDD" id="cd00094">
    <property type="entry name" value="HX"/>
    <property type="match status" value="1"/>
</dbReference>
<feature type="binding site" evidence="17">
    <location>
        <position position="175"/>
    </location>
    <ligand>
        <name>Ca(2+)</name>
        <dbReference type="ChEBI" id="CHEBI:29108"/>
        <label>3</label>
    </ligand>
</feature>
<keyword evidence="4" id="KW-0272">Extracellular matrix</keyword>
<feature type="repeat" description="Hemopexin" evidence="20">
    <location>
        <begin position="331"/>
        <end position="377"/>
    </location>
</feature>
<evidence type="ECO:0000256" key="17">
    <source>
        <dbReference type="PIRSR" id="PIRSR621190-2"/>
    </source>
</evidence>
<feature type="binding site" evidence="17">
    <location>
        <position position="191"/>
    </location>
    <ligand>
        <name>Ca(2+)</name>
        <dbReference type="ChEBI" id="CHEBI:29108"/>
        <label>2</label>
    </ligand>
</feature>
<dbReference type="PROSITE" id="PS00024">
    <property type="entry name" value="HEMOPEXIN"/>
    <property type="match status" value="1"/>
</dbReference>
<dbReference type="InterPro" id="IPR000585">
    <property type="entry name" value="Hemopexin-like_dom"/>
</dbReference>
<dbReference type="GO" id="GO:0004222">
    <property type="term" value="F:metalloendopeptidase activity"/>
    <property type="evidence" value="ECO:0007669"/>
    <property type="project" value="InterPro"/>
</dbReference>
<feature type="binding site" evidence="17">
    <location>
        <position position="337"/>
    </location>
    <ligand>
        <name>Ca(2+)</name>
        <dbReference type="ChEBI" id="CHEBI:29108"/>
        <label>5</label>
    </ligand>
</feature>
<name>A0AAV3B356_PYXAD</name>
<keyword evidence="6 16" id="KW-0479">Metal-binding</keyword>
<evidence type="ECO:0000256" key="9">
    <source>
        <dbReference type="ARBA" id="ARBA00022801"/>
    </source>
</evidence>
<feature type="signal peptide" evidence="21">
    <location>
        <begin position="1"/>
        <end position="17"/>
    </location>
</feature>
<keyword evidence="10 16" id="KW-0862">Zinc</keyword>
<feature type="binding site" evidence="16">
    <location>
        <position position="217"/>
    </location>
    <ligand>
        <name>Zn(2+)</name>
        <dbReference type="ChEBI" id="CHEBI:29105"/>
        <label>2</label>
        <note>catalytic</note>
    </ligand>
</feature>
<dbReference type="FunFam" id="2.110.10.10:FF:000002">
    <property type="entry name" value="Matrix metallopeptidase 3"/>
    <property type="match status" value="1"/>
</dbReference>
<keyword evidence="9" id="KW-0378">Hydrolase</keyword>
<dbReference type="InterPro" id="IPR036375">
    <property type="entry name" value="Hemopexin-like_dom_sf"/>
</dbReference>
<dbReference type="Gene3D" id="2.110.10.10">
    <property type="entry name" value="Hemopexin-like domain"/>
    <property type="match status" value="1"/>
</dbReference>
<dbReference type="SMART" id="SM00235">
    <property type="entry name" value="ZnMc"/>
    <property type="match status" value="1"/>
</dbReference>
<dbReference type="SUPFAM" id="SSF47090">
    <property type="entry name" value="PGBD-like"/>
    <property type="match status" value="1"/>
</dbReference>
<dbReference type="PRINTS" id="PR00138">
    <property type="entry name" value="MATRIXIN"/>
</dbReference>
<feature type="domain" description="Peptidase metallopeptidase" evidence="22">
    <location>
        <begin position="104"/>
        <end position="263"/>
    </location>
</feature>
<keyword evidence="12" id="KW-0482">Metalloprotease</keyword>
<evidence type="ECO:0000256" key="7">
    <source>
        <dbReference type="ARBA" id="ARBA00022729"/>
    </source>
</evidence>
<dbReference type="GO" id="GO:0006508">
    <property type="term" value="P:proteolysis"/>
    <property type="evidence" value="ECO:0007669"/>
    <property type="project" value="UniProtKB-KW"/>
</dbReference>
<dbReference type="InterPro" id="IPR018486">
    <property type="entry name" value="Hemopexin_CS"/>
</dbReference>
<feature type="binding site" evidence="17">
    <location>
        <position position="385"/>
    </location>
    <ligand>
        <name>Ca(2+)</name>
        <dbReference type="ChEBI" id="CHEBI:29108"/>
        <label>5</label>
    </ligand>
</feature>
<evidence type="ECO:0000256" key="14">
    <source>
        <dbReference type="ARBA" id="ARBA00023157"/>
    </source>
</evidence>
<feature type="binding site" evidence="17">
    <location>
        <position position="195"/>
    </location>
    <ligand>
        <name>Zn(2+)</name>
        <dbReference type="ChEBI" id="CHEBI:29105"/>
        <label>1</label>
    </ligand>
</feature>
<evidence type="ECO:0000313" key="24">
    <source>
        <dbReference type="Proteomes" id="UP001181693"/>
    </source>
</evidence>
<dbReference type="PROSITE" id="PS51642">
    <property type="entry name" value="HEMOPEXIN_2"/>
    <property type="match status" value="2"/>
</dbReference>
<dbReference type="Pfam" id="PF00413">
    <property type="entry name" value="Peptidase_M10"/>
    <property type="match status" value="1"/>
</dbReference>
<dbReference type="SUPFAM" id="SSF55486">
    <property type="entry name" value="Metalloproteases ('zincins'), catalytic domain"/>
    <property type="match status" value="1"/>
</dbReference>
<dbReference type="GO" id="GO:0031012">
    <property type="term" value="C:extracellular matrix"/>
    <property type="evidence" value="ECO:0007669"/>
    <property type="project" value="InterPro"/>
</dbReference>
<dbReference type="Pfam" id="PF01471">
    <property type="entry name" value="PG_binding_1"/>
    <property type="match status" value="1"/>
</dbReference>
<keyword evidence="5" id="KW-0645">Protease</keyword>
<dbReference type="EMBL" id="DYDO01000001">
    <property type="protein sequence ID" value="DBA32508.1"/>
    <property type="molecule type" value="Genomic_DNA"/>
</dbReference>
<sequence>MKNLFLVLLLAVAYCSAFPAETSQDSEENSKFAEEYLKKYYNLKTDGVRQSRKKSGSQFTEKIRQMQEFFGLEVTGRLDSETLDVMQQPRCGFVDVGEYSLFPGNSGWKKREITYRILNYTPDMPAAEVDVAIQRAFKVWSDVTPLTFHRIYNEIADIEISFAALVHNDFYPFDGPHGTLAHAYAPGVGIGGDAHFDEDETWTSGSRGYNLFLVAAHEFGHSLGLLHSSDPSALMYPTYHFIEPSEFHLPEDDVQGIQSLYGAREVPEVPEIPGIPDQPNTPSTCQPITFDAVTTLRGEILFFTNKTFWRQISQDSQAEHHLIKTFWSDLPTHIQAAYEYQDKDQVLLFKGAKYWVMTGFDVSKDSPKSIYDLGFPRTVRKVDAAVHDDTTGKTYFFVDDKFWSFDEKTQKMDSTTPKKIIDGFPGVGSKVYAVFAKNKFLYFFDGQRQYEFSSAKKRVTRVIKSNSWLKCGSENGNRVISSKKALIK</sequence>
<dbReference type="PANTHER" id="PTHR10201">
    <property type="entry name" value="MATRIX METALLOPROTEINASE"/>
    <property type="match status" value="1"/>
</dbReference>
<dbReference type="InterPro" id="IPR024079">
    <property type="entry name" value="MetalloPept_cat_dom_sf"/>
</dbReference>
<feature type="binding site" evidence="17">
    <location>
        <position position="235"/>
    </location>
    <ligand>
        <name>Zn(2+)</name>
        <dbReference type="ChEBI" id="CHEBI:29105"/>
        <label>2</label>
        <note>catalytic</note>
    </ligand>
</feature>
<feature type="binding site" evidence="16">
    <location>
        <position position="221"/>
    </location>
    <ligand>
        <name>Zn(2+)</name>
        <dbReference type="ChEBI" id="CHEBI:29105"/>
        <label>2</label>
        <note>catalytic</note>
    </ligand>
</feature>